<name>D0MVL1_PHYIT</name>
<evidence type="ECO:0000313" key="3">
    <source>
        <dbReference type="Proteomes" id="UP000006643"/>
    </source>
</evidence>
<dbReference type="InParanoid" id="D0MVL1"/>
<dbReference type="RefSeq" id="XP_002907110.1">
    <property type="nucleotide sequence ID" value="XM_002907064.1"/>
</dbReference>
<dbReference type="KEGG" id="pif:PITG_02142"/>
<dbReference type="HOGENOM" id="CLU_1997047_0_0_1"/>
<organism evidence="2 3">
    <name type="scientific">Phytophthora infestans (strain T30-4)</name>
    <name type="common">Potato late blight agent</name>
    <dbReference type="NCBI Taxonomy" id="403677"/>
    <lineage>
        <taxon>Eukaryota</taxon>
        <taxon>Sar</taxon>
        <taxon>Stramenopiles</taxon>
        <taxon>Oomycota</taxon>
        <taxon>Peronosporomycetes</taxon>
        <taxon>Peronosporales</taxon>
        <taxon>Peronosporaceae</taxon>
        <taxon>Phytophthora</taxon>
    </lineage>
</organism>
<accession>D0MVL1</accession>
<dbReference type="EMBL" id="DS028120">
    <property type="protein sequence ID" value="EEY63674.1"/>
    <property type="molecule type" value="Genomic_DNA"/>
</dbReference>
<sequence>MTARIFSEWAEDYTKAEKAIIDDIVKIDLDAKLHEPIDVDCSNRSLGEDDSGNQEDDPPVPASAALAYCVELSTFLFQCEGDTKDQQSMLQSLTEVVRTQVMKQVLSNYQNRGSVDEPKSSSKLG</sequence>
<dbReference type="OrthoDB" id="162969at2759"/>
<protein>
    <submittedName>
        <fullName evidence="2">Uncharacterized protein</fullName>
    </submittedName>
</protein>
<feature type="region of interest" description="Disordered" evidence="1">
    <location>
        <begin position="40"/>
        <end position="60"/>
    </location>
</feature>
<reference evidence="3" key="1">
    <citation type="journal article" date="2009" name="Nature">
        <title>Genome sequence and analysis of the Irish potato famine pathogen Phytophthora infestans.</title>
        <authorList>
            <consortium name="The Broad Institute Genome Sequencing Platform"/>
            <person name="Haas B.J."/>
            <person name="Kamoun S."/>
            <person name="Zody M.C."/>
            <person name="Jiang R.H."/>
            <person name="Handsaker R.E."/>
            <person name="Cano L.M."/>
            <person name="Grabherr M."/>
            <person name="Kodira C.D."/>
            <person name="Raffaele S."/>
            <person name="Torto-Alalibo T."/>
            <person name="Bozkurt T.O."/>
            <person name="Ah-Fong A.M."/>
            <person name="Alvarado L."/>
            <person name="Anderson V.L."/>
            <person name="Armstrong M.R."/>
            <person name="Avrova A."/>
            <person name="Baxter L."/>
            <person name="Beynon J."/>
            <person name="Boevink P.C."/>
            <person name="Bollmann S.R."/>
            <person name="Bos J.I."/>
            <person name="Bulone V."/>
            <person name="Cai G."/>
            <person name="Cakir C."/>
            <person name="Carrington J.C."/>
            <person name="Chawner M."/>
            <person name="Conti L."/>
            <person name="Costanzo S."/>
            <person name="Ewan R."/>
            <person name="Fahlgren N."/>
            <person name="Fischbach M.A."/>
            <person name="Fugelstad J."/>
            <person name="Gilroy E.M."/>
            <person name="Gnerre S."/>
            <person name="Green P.J."/>
            <person name="Grenville-Briggs L.J."/>
            <person name="Griffith J."/>
            <person name="Grunwald N.J."/>
            <person name="Horn K."/>
            <person name="Horner N.R."/>
            <person name="Hu C.H."/>
            <person name="Huitema E."/>
            <person name="Jeong D.H."/>
            <person name="Jones A.M."/>
            <person name="Jones J.D."/>
            <person name="Jones R.W."/>
            <person name="Karlsson E.K."/>
            <person name="Kunjeti S.G."/>
            <person name="Lamour K."/>
            <person name="Liu Z."/>
            <person name="Ma L."/>
            <person name="Maclean D."/>
            <person name="Chibucos M.C."/>
            <person name="McDonald H."/>
            <person name="McWalters J."/>
            <person name="Meijer H.J."/>
            <person name="Morgan W."/>
            <person name="Morris P.F."/>
            <person name="Munro C.A."/>
            <person name="O'Neill K."/>
            <person name="Ospina-Giraldo M."/>
            <person name="Pinzon A."/>
            <person name="Pritchard L."/>
            <person name="Ramsahoye B."/>
            <person name="Ren Q."/>
            <person name="Restrepo S."/>
            <person name="Roy S."/>
            <person name="Sadanandom A."/>
            <person name="Savidor A."/>
            <person name="Schornack S."/>
            <person name="Schwartz D.C."/>
            <person name="Schumann U.D."/>
            <person name="Schwessinger B."/>
            <person name="Seyer L."/>
            <person name="Sharpe T."/>
            <person name="Silvar C."/>
            <person name="Song J."/>
            <person name="Studholme D.J."/>
            <person name="Sykes S."/>
            <person name="Thines M."/>
            <person name="van de Vondervoort P.J."/>
            <person name="Phuntumart V."/>
            <person name="Wawra S."/>
            <person name="Weide R."/>
            <person name="Win J."/>
            <person name="Young C."/>
            <person name="Zhou S."/>
            <person name="Fry W."/>
            <person name="Meyers B.C."/>
            <person name="van West P."/>
            <person name="Ristaino J."/>
            <person name="Govers F."/>
            <person name="Birch P.R."/>
            <person name="Whisson S.C."/>
            <person name="Judelson H.S."/>
            <person name="Nusbaum C."/>
        </authorList>
    </citation>
    <scope>NUCLEOTIDE SEQUENCE [LARGE SCALE GENOMIC DNA]</scope>
    <source>
        <strain evidence="3">T30-4</strain>
    </source>
</reference>
<evidence type="ECO:0000313" key="2">
    <source>
        <dbReference type="EMBL" id="EEY63674.1"/>
    </source>
</evidence>
<dbReference type="GeneID" id="9469545"/>
<feature type="compositionally biased region" description="Acidic residues" evidence="1">
    <location>
        <begin position="48"/>
        <end position="58"/>
    </location>
</feature>
<dbReference type="Proteomes" id="UP000006643">
    <property type="component" value="Unassembled WGS sequence"/>
</dbReference>
<dbReference type="VEuPathDB" id="FungiDB:PITG_02142"/>
<dbReference type="AlphaFoldDB" id="D0MVL1"/>
<proteinExistence type="predicted"/>
<keyword evidence="3" id="KW-1185">Reference proteome</keyword>
<gene>
    <name evidence="2" type="ORF">PITG_02142</name>
</gene>
<evidence type="ECO:0000256" key="1">
    <source>
        <dbReference type="SAM" id="MobiDB-lite"/>
    </source>
</evidence>